<proteinExistence type="predicted"/>
<dbReference type="Pfam" id="PF13508">
    <property type="entry name" value="Acetyltransf_7"/>
    <property type="match status" value="1"/>
</dbReference>
<dbReference type="Proteomes" id="UP000019226">
    <property type="component" value="Chromosome"/>
</dbReference>
<gene>
    <name evidence="2" type="ORF">CCASEI_05450</name>
</gene>
<keyword evidence="3" id="KW-1185">Reference proteome</keyword>
<sequence length="188" mass="21223">MEDVSLTIRRLSPQEFALNAGPLVDIYISAMGYDPAIRDGRVYSWQREIIRPGFTALIAEDASGVLAVAYGFIGTPDSWWDRQLRLALQKRGGATEVEQEILRSYFEVAEIHVLPRMQGHGLGRELLKQLLWNAPGKWALLSTPEVPGESNRAFSLYRSMGFTDLVRHHQYPGDERPFAILKTQLPLS</sequence>
<feature type="domain" description="N-acetyltransferase" evidence="1">
    <location>
        <begin position="6"/>
        <end position="183"/>
    </location>
</feature>
<name>A0ABN4CBF0_9CORY</name>
<dbReference type="Gene3D" id="3.40.630.30">
    <property type="match status" value="1"/>
</dbReference>
<evidence type="ECO:0000259" key="1">
    <source>
        <dbReference type="PROSITE" id="PS51186"/>
    </source>
</evidence>
<dbReference type="InterPro" id="IPR000182">
    <property type="entry name" value="GNAT_dom"/>
</dbReference>
<evidence type="ECO:0000313" key="3">
    <source>
        <dbReference type="Proteomes" id="UP000019226"/>
    </source>
</evidence>
<dbReference type="PROSITE" id="PS51186">
    <property type="entry name" value="GNAT"/>
    <property type="match status" value="1"/>
</dbReference>
<organism evidence="2 3">
    <name type="scientific">Corynebacterium casei LMG S-19264</name>
    <dbReference type="NCBI Taxonomy" id="1285583"/>
    <lineage>
        <taxon>Bacteria</taxon>
        <taxon>Bacillati</taxon>
        <taxon>Actinomycetota</taxon>
        <taxon>Actinomycetes</taxon>
        <taxon>Mycobacteriales</taxon>
        <taxon>Corynebacteriaceae</taxon>
        <taxon>Corynebacterium</taxon>
    </lineage>
</organism>
<dbReference type="EMBL" id="CP004350">
    <property type="protein sequence ID" value="AHI19666.1"/>
    <property type="molecule type" value="Genomic_DNA"/>
</dbReference>
<reference evidence="3" key="1">
    <citation type="submission" date="2013-02" db="EMBL/GenBank/DDBJ databases">
        <title>The complete genome sequence of Corynebacterium casei LMG S-19264 (=DSM 44701).</title>
        <authorList>
            <person name="Ruckert C."/>
            <person name="Albersmeier A."/>
            <person name="Kalinowski J."/>
        </authorList>
    </citation>
    <scope>NUCLEOTIDE SEQUENCE [LARGE SCALE GENOMIC DNA]</scope>
    <source>
        <strain evidence="3">LMG S-19264</strain>
    </source>
</reference>
<dbReference type="SUPFAM" id="SSF55729">
    <property type="entry name" value="Acyl-CoA N-acyltransferases (Nat)"/>
    <property type="match status" value="1"/>
</dbReference>
<protein>
    <recommendedName>
        <fullName evidence="1">N-acetyltransferase domain-containing protein</fullName>
    </recommendedName>
</protein>
<accession>A0ABN4CBF0</accession>
<evidence type="ECO:0000313" key="2">
    <source>
        <dbReference type="EMBL" id="AHI19666.1"/>
    </source>
</evidence>
<dbReference type="InterPro" id="IPR016181">
    <property type="entry name" value="Acyl_CoA_acyltransferase"/>
</dbReference>